<evidence type="ECO:0000313" key="3">
    <source>
        <dbReference type="Proteomes" id="UP000249493"/>
    </source>
</evidence>
<accession>A0A327NA46</accession>
<sequence length="141" mass="15889">MLKMPGFDPQLPGHGERSAQDYSRRLAMLGSWLFIGCGALFLVPLTQLMALGLAGVLLVIAYIVGREYNKHAREFVRQTSLSKLIRIFAPTWRYMLMTTILLGVGLGQNEWSFFAEKKEAFFSLIMLGGCYDLVKGLFPHQ</sequence>
<feature type="transmembrane region" description="Helical" evidence="1">
    <location>
        <begin position="85"/>
        <end position="108"/>
    </location>
</feature>
<evidence type="ECO:0000313" key="2">
    <source>
        <dbReference type="EMBL" id="RAI71109.1"/>
    </source>
</evidence>
<keyword evidence="1" id="KW-0472">Membrane</keyword>
<name>A0A327NA46_PSEFL</name>
<comment type="caution">
    <text evidence="2">The sequence shown here is derived from an EMBL/GenBank/DDBJ whole genome shotgun (WGS) entry which is preliminary data.</text>
</comment>
<evidence type="ECO:0008006" key="4">
    <source>
        <dbReference type="Google" id="ProtNLM"/>
    </source>
</evidence>
<keyword evidence="1" id="KW-0812">Transmembrane</keyword>
<reference evidence="2 3" key="1">
    <citation type="submission" date="2018-06" db="EMBL/GenBank/DDBJ databases">
        <authorList>
            <person name="Zhirakovskaya E."/>
        </authorList>
    </citation>
    <scope>NUCLEOTIDE SEQUENCE [LARGE SCALE GENOMIC DNA]</scope>
    <source>
        <strain evidence="2 3">LY3</strain>
    </source>
</reference>
<evidence type="ECO:0000256" key="1">
    <source>
        <dbReference type="SAM" id="Phobius"/>
    </source>
</evidence>
<gene>
    <name evidence="2" type="ORF">DOZ80_10245</name>
</gene>
<dbReference type="EMBL" id="QLIN01000003">
    <property type="protein sequence ID" value="RAI71109.1"/>
    <property type="molecule type" value="Genomic_DNA"/>
</dbReference>
<proteinExistence type="predicted"/>
<keyword evidence="1" id="KW-1133">Transmembrane helix</keyword>
<organism evidence="2 3">
    <name type="scientific">Pseudomonas fluorescens</name>
    <dbReference type="NCBI Taxonomy" id="294"/>
    <lineage>
        <taxon>Bacteria</taxon>
        <taxon>Pseudomonadati</taxon>
        <taxon>Pseudomonadota</taxon>
        <taxon>Gammaproteobacteria</taxon>
        <taxon>Pseudomonadales</taxon>
        <taxon>Pseudomonadaceae</taxon>
        <taxon>Pseudomonas</taxon>
    </lineage>
</organism>
<protein>
    <recommendedName>
        <fullName evidence="4">Transmembrane protein</fullName>
    </recommendedName>
</protein>
<feature type="transmembrane region" description="Helical" evidence="1">
    <location>
        <begin position="120"/>
        <end position="138"/>
    </location>
</feature>
<dbReference type="Proteomes" id="UP000249493">
    <property type="component" value="Unassembled WGS sequence"/>
</dbReference>
<feature type="transmembrane region" description="Helical" evidence="1">
    <location>
        <begin position="48"/>
        <end position="65"/>
    </location>
</feature>
<dbReference type="AlphaFoldDB" id="A0A327NA46"/>